<dbReference type="InterPro" id="IPR025110">
    <property type="entry name" value="AMP-bd_C"/>
</dbReference>
<gene>
    <name evidence="4" type="ORF">GCM10010140_56320</name>
</gene>
<comment type="caution">
    <text evidence="4">The sequence shown here is derived from an EMBL/GenBank/DDBJ whole genome shotgun (WGS) entry which is preliminary data.</text>
</comment>
<evidence type="ECO:0000256" key="1">
    <source>
        <dbReference type="SAM" id="MobiDB-lite"/>
    </source>
</evidence>
<feature type="domain" description="AMP-dependent synthetase/ligase" evidence="2">
    <location>
        <begin position="21"/>
        <end position="403"/>
    </location>
</feature>
<evidence type="ECO:0000313" key="5">
    <source>
        <dbReference type="Proteomes" id="UP000611554"/>
    </source>
</evidence>
<dbReference type="Gene3D" id="3.30.300.30">
    <property type="match status" value="1"/>
</dbReference>
<evidence type="ECO:0000259" key="3">
    <source>
        <dbReference type="Pfam" id="PF13193"/>
    </source>
</evidence>
<dbReference type="PANTHER" id="PTHR45527">
    <property type="entry name" value="NONRIBOSOMAL PEPTIDE SYNTHETASE"/>
    <property type="match status" value="1"/>
</dbReference>
<dbReference type="Pfam" id="PF13193">
    <property type="entry name" value="AMP-binding_C"/>
    <property type="match status" value="1"/>
</dbReference>
<dbReference type="InterPro" id="IPR000873">
    <property type="entry name" value="AMP-dep_synth/lig_dom"/>
</dbReference>
<feature type="domain" description="AMP-binding enzyme C-terminal" evidence="3">
    <location>
        <begin position="463"/>
        <end position="540"/>
    </location>
</feature>
<evidence type="ECO:0000259" key="2">
    <source>
        <dbReference type="Pfam" id="PF00501"/>
    </source>
</evidence>
<feature type="region of interest" description="Disordered" evidence="1">
    <location>
        <begin position="142"/>
        <end position="180"/>
    </location>
</feature>
<feature type="compositionally biased region" description="Low complexity" evidence="1">
    <location>
        <begin position="550"/>
        <end position="563"/>
    </location>
</feature>
<dbReference type="SUPFAM" id="SSF56801">
    <property type="entry name" value="Acetyl-CoA synthetase-like"/>
    <property type="match status" value="1"/>
</dbReference>
<dbReference type="InterPro" id="IPR042099">
    <property type="entry name" value="ANL_N_sf"/>
</dbReference>
<dbReference type="RefSeq" id="WP_229811711.1">
    <property type="nucleotide sequence ID" value="NZ_BMQJ01000015.1"/>
</dbReference>
<accession>A0ABQ2RAX5</accession>
<dbReference type="NCBIfam" id="TIGR01733">
    <property type="entry name" value="AA-adenyl-dom"/>
    <property type="match status" value="1"/>
</dbReference>
<dbReference type="Pfam" id="PF00501">
    <property type="entry name" value="AMP-binding"/>
    <property type="match status" value="1"/>
</dbReference>
<protein>
    <recommendedName>
        <fullName evidence="6">Amino acid adenylation domain-containing protein</fullName>
    </recommendedName>
</protein>
<dbReference type="PANTHER" id="PTHR45527:SF1">
    <property type="entry name" value="FATTY ACID SYNTHASE"/>
    <property type="match status" value="1"/>
</dbReference>
<dbReference type="InterPro" id="IPR010071">
    <property type="entry name" value="AA_adenyl_dom"/>
</dbReference>
<organism evidence="4 5">
    <name type="scientific">Streptosporangium pseudovulgare</name>
    <dbReference type="NCBI Taxonomy" id="35765"/>
    <lineage>
        <taxon>Bacteria</taxon>
        <taxon>Bacillati</taxon>
        <taxon>Actinomycetota</taxon>
        <taxon>Actinomycetes</taxon>
        <taxon>Streptosporangiales</taxon>
        <taxon>Streptosporangiaceae</taxon>
        <taxon>Streptosporangium</taxon>
    </lineage>
</organism>
<name>A0ABQ2RAX5_9ACTN</name>
<dbReference type="CDD" id="cd05930">
    <property type="entry name" value="A_NRPS"/>
    <property type="match status" value="1"/>
</dbReference>
<sequence length="576" mass="60279">MTASPVTAAVFTGRPVHELVRRHARATPDAVAVTGEGRGVSYRDLLRRADAVAGVLRAAGGVRGLPVAVRMDPGPGLAAAALGVLAAGGHLLCLDTSEAGGRSRAVLADLRPAFLLLDGAAPAGDDLLAWYRDALGGTVLDAGPASGSATSSEPGGDTRTGADADLAAGETPEMTNAAGDLLDGRADDRLDEWMYVAYTSGSTGRPKGIPQTHRGFAQFMDWFTAEFRIGPGARVAQWAAPGYDASLVEMFAPLVSGATLCPVPAKLRANPERLAAWLAAERVTHLQTVPSFARRLLEAVTAPGARPPAELRCLLLAGEALTGELADGVRAALPAVRLVNLYGPTESILAAWHEVTGTEGDRIPIGRPIPGRDILVLDGRDRPCPEGAVGDLVVRSPYVTPGYVGAAAGDLSAFRPPPGAHGPDRYYRTGDRGRRAEDGLLEFHGRRDHQVKVNGVRLELGDVESALAAHGSVAECAVVAVPGRHRQVAGLAAYVVPRDPAAGDAVPATWRAALRRWFGRATPPVTFTVVGRLPRTAGGKVDRDTLRRLAAAPDTPDRTTPTRQSKQYAGMRSQES</sequence>
<proteinExistence type="predicted"/>
<dbReference type="InterPro" id="IPR045851">
    <property type="entry name" value="AMP-bd_C_sf"/>
</dbReference>
<dbReference type="EMBL" id="BMQJ01000015">
    <property type="protein sequence ID" value="GGQ18603.1"/>
    <property type="molecule type" value="Genomic_DNA"/>
</dbReference>
<dbReference type="InterPro" id="IPR020845">
    <property type="entry name" value="AMP-binding_CS"/>
</dbReference>
<keyword evidence="5" id="KW-1185">Reference proteome</keyword>
<dbReference type="Gene3D" id="3.40.50.12780">
    <property type="entry name" value="N-terminal domain of ligase-like"/>
    <property type="match status" value="1"/>
</dbReference>
<dbReference type="PROSITE" id="PS00455">
    <property type="entry name" value="AMP_BINDING"/>
    <property type="match status" value="1"/>
</dbReference>
<evidence type="ECO:0000313" key="4">
    <source>
        <dbReference type="EMBL" id="GGQ18603.1"/>
    </source>
</evidence>
<feature type="region of interest" description="Disordered" evidence="1">
    <location>
        <begin position="536"/>
        <end position="576"/>
    </location>
</feature>
<reference evidence="5" key="1">
    <citation type="journal article" date="2019" name="Int. J. Syst. Evol. Microbiol.">
        <title>The Global Catalogue of Microorganisms (GCM) 10K type strain sequencing project: providing services to taxonomists for standard genome sequencing and annotation.</title>
        <authorList>
            <consortium name="The Broad Institute Genomics Platform"/>
            <consortium name="The Broad Institute Genome Sequencing Center for Infectious Disease"/>
            <person name="Wu L."/>
            <person name="Ma J."/>
        </authorList>
    </citation>
    <scope>NUCLEOTIDE SEQUENCE [LARGE SCALE GENOMIC DNA]</scope>
    <source>
        <strain evidence="5">JCM 3115</strain>
    </source>
</reference>
<dbReference type="Proteomes" id="UP000611554">
    <property type="component" value="Unassembled WGS sequence"/>
</dbReference>
<evidence type="ECO:0008006" key="6">
    <source>
        <dbReference type="Google" id="ProtNLM"/>
    </source>
</evidence>